<evidence type="ECO:0000313" key="2">
    <source>
        <dbReference type="Proteomes" id="UP000001879"/>
    </source>
</evidence>
<dbReference type="AlphaFoldDB" id="D3T0V2"/>
<evidence type="ECO:0000313" key="1">
    <source>
        <dbReference type="EMBL" id="ADD07211.1"/>
    </source>
</evidence>
<gene>
    <name evidence="1" type="ordered locus">Nmag_3663</name>
</gene>
<proteinExistence type="predicted"/>
<reference evidence="1 2" key="2">
    <citation type="journal article" date="2012" name="BMC Genomics">
        <title>A comparative genomics perspective on the genetic content of the alkaliphilic haloarchaeon Natrialba magadii ATCC 43099T.</title>
        <authorList>
            <person name="Siddaramappa S."/>
            <person name="Challacombe J.F."/>
            <person name="Decastro R.E."/>
            <person name="Pfeiffer F."/>
            <person name="Sastre D.E."/>
            <person name="Gimenez M.I."/>
            <person name="Paggi R.A."/>
            <person name="Detter J.C."/>
            <person name="Davenport K.W."/>
            <person name="Goodwin L.A."/>
            <person name="Kyrpides N."/>
            <person name="Tapia R."/>
            <person name="Pitluck S."/>
            <person name="Lucas S."/>
            <person name="Woyke T."/>
            <person name="Maupin-Furlow J.A."/>
        </authorList>
    </citation>
    <scope>NUCLEOTIDE SEQUENCE [LARGE SCALE GENOMIC DNA]</scope>
    <source>
        <strain evidence="2">ATCC 43099 / DSM 3394 / CCM 3739 / CIP 104546 / IAM 13178 / JCM 8861 / NBRC 102185 / NCIMB 2190 / MS3</strain>
    </source>
</reference>
<accession>D3T0V2</accession>
<dbReference type="HOGENOM" id="CLU_2420128_0_0_2"/>
<geneLocation type="plasmid" evidence="1 2">
    <name>pNMAG01</name>
</geneLocation>
<keyword evidence="2" id="KW-1185">Reference proteome</keyword>
<sequence length="91" mass="10502">MSNWDILKDIRKLLLVTRTRSHDAPDDPILGSLAQIRQNIVELHNSEDLFRTDRRLPKESVWVINTRHTTAESSVSWLHVSVIYDGQIILG</sequence>
<dbReference type="KEGG" id="nmg:Nmag_3663"/>
<dbReference type="Proteomes" id="UP000001879">
    <property type="component" value="Plasmid pNMAG01"/>
</dbReference>
<protein>
    <submittedName>
        <fullName evidence="1">Uncharacterized protein</fullName>
    </submittedName>
</protein>
<name>D3T0V2_NATMM</name>
<dbReference type="EMBL" id="CP001933">
    <property type="protein sequence ID" value="ADD07211.1"/>
    <property type="molecule type" value="Genomic_DNA"/>
</dbReference>
<keyword evidence="1" id="KW-0614">Plasmid</keyword>
<reference evidence="2" key="1">
    <citation type="submission" date="2010-02" db="EMBL/GenBank/DDBJ databases">
        <title>Complete sequence of plasmid 1 of Natrialba magadii ATCC 43099.</title>
        <authorList>
            <consortium name="US DOE Joint Genome Institute"/>
            <person name="Lucas S."/>
            <person name="Copeland A."/>
            <person name="Lapidus A."/>
            <person name="Cheng J.-F."/>
            <person name="Bruce D."/>
            <person name="Goodwin L."/>
            <person name="Pitluck S."/>
            <person name="Davenport K."/>
            <person name="Saunders E."/>
            <person name="Detter J.C."/>
            <person name="Han C."/>
            <person name="Tapia R."/>
            <person name="Land M."/>
            <person name="Hauser L."/>
            <person name="Kyrpides N."/>
            <person name="Mikhailova N."/>
            <person name="De Castro R.E."/>
            <person name="Maupin-Furlow J.A."/>
            <person name="Woyke T."/>
        </authorList>
    </citation>
    <scope>NUCLEOTIDE SEQUENCE [LARGE SCALE GENOMIC DNA]</scope>
    <source>
        <strain evidence="2">ATCC 43099 / DSM 3394 / CCM 3739 / CIP 104546 / IAM 13178 / JCM 8861 / NBRC 102185 / NCIMB 2190 / MS3</strain>
        <plasmid evidence="2">pNMAG01</plasmid>
    </source>
</reference>
<organism evidence="1 2">
    <name type="scientific">Natrialba magadii (strain ATCC 43099 / DSM 3394 / CCM 3739 / CIP 104546 / IAM 13178 / JCM 8861 / NBRC 102185 / NCIMB 2190 / MS3)</name>
    <name type="common">Natronobacterium magadii</name>
    <dbReference type="NCBI Taxonomy" id="547559"/>
    <lineage>
        <taxon>Archaea</taxon>
        <taxon>Methanobacteriati</taxon>
        <taxon>Methanobacteriota</taxon>
        <taxon>Stenosarchaea group</taxon>
        <taxon>Halobacteria</taxon>
        <taxon>Halobacteriales</taxon>
        <taxon>Natrialbaceae</taxon>
        <taxon>Natrialba</taxon>
    </lineage>
</organism>